<evidence type="ECO:0000313" key="2">
    <source>
        <dbReference type="Proteomes" id="UP001150266"/>
    </source>
</evidence>
<dbReference type="AlphaFoldDB" id="A0A9W9A9B7"/>
<name>A0A9W9A9B7_9AGAR</name>
<dbReference type="Proteomes" id="UP001150266">
    <property type="component" value="Unassembled WGS sequence"/>
</dbReference>
<comment type="caution">
    <text evidence="1">The sequence shown here is derived from an EMBL/GenBank/DDBJ whole genome shotgun (WGS) entry which is preliminary data.</text>
</comment>
<protein>
    <submittedName>
        <fullName evidence="1">Uncharacterized protein</fullName>
    </submittedName>
</protein>
<accession>A0A9W9A9B7</accession>
<gene>
    <name evidence="1" type="ORF">J3R30DRAFT_231883</name>
</gene>
<keyword evidence="2" id="KW-1185">Reference proteome</keyword>
<reference evidence="1" key="1">
    <citation type="submission" date="2022-08" db="EMBL/GenBank/DDBJ databases">
        <title>A Global Phylogenomic Analysis of the Shiitake Genus Lentinula.</title>
        <authorList>
            <consortium name="DOE Joint Genome Institute"/>
            <person name="Sierra-Patev S."/>
            <person name="Min B."/>
            <person name="Naranjo-Ortiz M."/>
            <person name="Looney B."/>
            <person name="Konkel Z."/>
            <person name="Slot J.C."/>
            <person name="Sakamoto Y."/>
            <person name="Steenwyk J.L."/>
            <person name="Rokas A."/>
            <person name="Carro J."/>
            <person name="Camarero S."/>
            <person name="Ferreira P."/>
            <person name="Molpeceres G."/>
            <person name="Ruiz-Duenas F.J."/>
            <person name="Serrano A."/>
            <person name="Henrissat B."/>
            <person name="Drula E."/>
            <person name="Hughes K.W."/>
            <person name="Mata J.L."/>
            <person name="Ishikawa N.K."/>
            <person name="Vargas-Isla R."/>
            <person name="Ushijima S."/>
            <person name="Smith C.A."/>
            <person name="Ahrendt S."/>
            <person name="Andreopoulos W."/>
            <person name="He G."/>
            <person name="Labutti K."/>
            <person name="Lipzen A."/>
            <person name="Ng V."/>
            <person name="Riley R."/>
            <person name="Sandor L."/>
            <person name="Barry K."/>
            <person name="Martinez A.T."/>
            <person name="Xiao Y."/>
            <person name="Gibbons J.G."/>
            <person name="Terashima K."/>
            <person name="Grigoriev I.V."/>
            <person name="Hibbett D.S."/>
        </authorList>
    </citation>
    <scope>NUCLEOTIDE SEQUENCE</scope>
    <source>
        <strain evidence="1">JLM2183</strain>
    </source>
</reference>
<organism evidence="1 2">
    <name type="scientific">Lentinula aciculospora</name>
    <dbReference type="NCBI Taxonomy" id="153920"/>
    <lineage>
        <taxon>Eukaryota</taxon>
        <taxon>Fungi</taxon>
        <taxon>Dikarya</taxon>
        <taxon>Basidiomycota</taxon>
        <taxon>Agaricomycotina</taxon>
        <taxon>Agaricomycetes</taxon>
        <taxon>Agaricomycetidae</taxon>
        <taxon>Agaricales</taxon>
        <taxon>Marasmiineae</taxon>
        <taxon>Omphalotaceae</taxon>
        <taxon>Lentinula</taxon>
    </lineage>
</organism>
<dbReference type="EMBL" id="JAOTPV010000010">
    <property type="protein sequence ID" value="KAJ4477554.1"/>
    <property type="molecule type" value="Genomic_DNA"/>
</dbReference>
<evidence type="ECO:0000313" key="1">
    <source>
        <dbReference type="EMBL" id="KAJ4477554.1"/>
    </source>
</evidence>
<proteinExistence type="predicted"/>
<sequence length="153" mass="16864">MSIVGRKSTLALLSTSIICMNSLSQYSFSIDEALLAITGGYTTNSRIGDKAFLRLIFVLVHNTTMLPTLHMPRQQNSPSPLLLCTIDYADLHHRNLHINKQGCSGLPLRPINIEFLNPPPTTTRPTKYYGTKSRSIAAALTLNESITLSSQYG</sequence>